<keyword evidence="1" id="KW-0812">Transmembrane</keyword>
<dbReference type="InterPro" id="IPR058887">
    <property type="entry name" value="YuzI-like"/>
</dbReference>
<feature type="transmembrane region" description="Helical" evidence="1">
    <location>
        <begin position="7"/>
        <end position="27"/>
    </location>
</feature>
<comment type="caution">
    <text evidence="2">The sequence shown here is derived from an EMBL/GenBank/DDBJ whole genome shotgun (WGS) entry which is preliminary data.</text>
</comment>
<dbReference type="Pfam" id="PF26135">
    <property type="entry name" value="YuzI"/>
    <property type="match status" value="1"/>
</dbReference>
<gene>
    <name evidence="2" type="ORF">N7Z68_04435</name>
</gene>
<sequence>MRIFRVFSLLVGFGLAVAGGVSLLAYLNLLTAGYDFVTYLRFISTRIELYMVIIGAIIITLSIYWPTHRKK</sequence>
<reference evidence="2" key="1">
    <citation type="submission" date="2024-05" db="EMBL/GenBank/DDBJ databases">
        <title>Alkalihalobacillus sp. strain MEB203 novel alkaliphilic bacterium from Lonar Lake, India.</title>
        <authorList>
            <person name="Joshi A."/>
            <person name="Thite S."/>
            <person name="Mengade P."/>
        </authorList>
    </citation>
    <scope>NUCLEOTIDE SEQUENCE</scope>
    <source>
        <strain evidence="2">MEB 203</strain>
    </source>
</reference>
<dbReference type="RefSeq" id="WP_275117251.1">
    <property type="nucleotide sequence ID" value="NZ_JAOTPO010000002.1"/>
</dbReference>
<name>A0ABT5VAX9_9BACI</name>
<organism evidence="2 3">
    <name type="scientific">Alkalihalobacterium chitinilyticum</name>
    <dbReference type="NCBI Taxonomy" id="2980103"/>
    <lineage>
        <taxon>Bacteria</taxon>
        <taxon>Bacillati</taxon>
        <taxon>Bacillota</taxon>
        <taxon>Bacilli</taxon>
        <taxon>Bacillales</taxon>
        <taxon>Bacillaceae</taxon>
        <taxon>Alkalihalobacterium</taxon>
    </lineage>
</organism>
<feature type="transmembrane region" description="Helical" evidence="1">
    <location>
        <begin position="47"/>
        <end position="65"/>
    </location>
</feature>
<dbReference type="EMBL" id="JAOTPO010000002">
    <property type="protein sequence ID" value="MDE5412623.1"/>
    <property type="molecule type" value="Genomic_DNA"/>
</dbReference>
<dbReference type="Proteomes" id="UP001148125">
    <property type="component" value="Unassembled WGS sequence"/>
</dbReference>
<keyword evidence="1" id="KW-1133">Transmembrane helix</keyword>
<evidence type="ECO:0000313" key="2">
    <source>
        <dbReference type="EMBL" id="MDE5412623.1"/>
    </source>
</evidence>
<evidence type="ECO:0000313" key="3">
    <source>
        <dbReference type="Proteomes" id="UP001148125"/>
    </source>
</evidence>
<proteinExistence type="predicted"/>
<keyword evidence="3" id="KW-1185">Reference proteome</keyword>
<protein>
    <submittedName>
        <fullName evidence="2">Uncharacterized protein</fullName>
    </submittedName>
</protein>
<accession>A0ABT5VAX9</accession>
<keyword evidence="1" id="KW-0472">Membrane</keyword>
<evidence type="ECO:0000256" key="1">
    <source>
        <dbReference type="SAM" id="Phobius"/>
    </source>
</evidence>